<dbReference type="Proteomes" id="UP000681967">
    <property type="component" value="Unassembled WGS sequence"/>
</dbReference>
<evidence type="ECO:0000313" key="3">
    <source>
        <dbReference type="Proteomes" id="UP000681967"/>
    </source>
</evidence>
<feature type="non-terminal residue" evidence="2">
    <location>
        <position position="62"/>
    </location>
</feature>
<evidence type="ECO:0000256" key="1">
    <source>
        <dbReference type="SAM" id="MobiDB-lite"/>
    </source>
</evidence>
<comment type="caution">
    <text evidence="2">The sequence shown here is derived from an EMBL/GenBank/DDBJ whole genome shotgun (WGS) entry which is preliminary data.</text>
</comment>
<sequence length="62" mass="7054">INRSYRPSSLQEQNMEKQQKRFDTVNQILEKVSSKPVNTNLNQNNSNISTQNGIDEDADGSE</sequence>
<accession>A0A8S3F0I2</accession>
<dbReference type="EMBL" id="CAJOBH010237560">
    <property type="protein sequence ID" value="CAF5096956.1"/>
    <property type="molecule type" value="Genomic_DNA"/>
</dbReference>
<protein>
    <submittedName>
        <fullName evidence="2">Uncharacterized protein</fullName>
    </submittedName>
</protein>
<dbReference type="AlphaFoldDB" id="A0A8S3F0I2"/>
<feature type="non-terminal residue" evidence="2">
    <location>
        <position position="1"/>
    </location>
</feature>
<reference evidence="2" key="1">
    <citation type="submission" date="2021-02" db="EMBL/GenBank/DDBJ databases">
        <authorList>
            <person name="Nowell W R."/>
        </authorList>
    </citation>
    <scope>NUCLEOTIDE SEQUENCE</scope>
</reference>
<evidence type="ECO:0000313" key="2">
    <source>
        <dbReference type="EMBL" id="CAF5096956.1"/>
    </source>
</evidence>
<feature type="region of interest" description="Disordered" evidence="1">
    <location>
        <begin position="33"/>
        <end position="62"/>
    </location>
</feature>
<name>A0A8S3F0I2_9BILA</name>
<gene>
    <name evidence="2" type="ORF">BYL167_LOCUS63876</name>
</gene>
<organism evidence="2 3">
    <name type="scientific">Rotaria magnacalcarata</name>
    <dbReference type="NCBI Taxonomy" id="392030"/>
    <lineage>
        <taxon>Eukaryota</taxon>
        <taxon>Metazoa</taxon>
        <taxon>Spiralia</taxon>
        <taxon>Gnathifera</taxon>
        <taxon>Rotifera</taxon>
        <taxon>Eurotatoria</taxon>
        <taxon>Bdelloidea</taxon>
        <taxon>Philodinida</taxon>
        <taxon>Philodinidae</taxon>
        <taxon>Rotaria</taxon>
    </lineage>
</organism>
<feature type="compositionally biased region" description="Low complexity" evidence="1">
    <location>
        <begin position="38"/>
        <end position="52"/>
    </location>
</feature>
<proteinExistence type="predicted"/>